<comment type="caution">
    <text evidence="1">The sequence shown here is derived from an EMBL/GenBank/DDBJ whole genome shotgun (WGS) entry which is preliminary data.</text>
</comment>
<keyword evidence="2" id="KW-1185">Reference proteome</keyword>
<evidence type="ECO:0000313" key="2">
    <source>
        <dbReference type="Proteomes" id="UP001430953"/>
    </source>
</evidence>
<reference evidence="1 2" key="1">
    <citation type="submission" date="2023-03" db="EMBL/GenBank/DDBJ databases">
        <title>High recombination rates correlate with genetic variation in Cardiocondyla obscurior ants.</title>
        <authorList>
            <person name="Errbii M."/>
        </authorList>
    </citation>
    <scope>NUCLEOTIDE SEQUENCE [LARGE SCALE GENOMIC DNA]</scope>
    <source>
        <strain evidence="1">Alpha-2009</strain>
        <tissue evidence="1">Whole body</tissue>
    </source>
</reference>
<name>A0AAW2FZ53_9HYME</name>
<dbReference type="EMBL" id="JADYXP020000008">
    <property type="protein sequence ID" value="KAL0119265.1"/>
    <property type="molecule type" value="Genomic_DNA"/>
</dbReference>
<gene>
    <name evidence="1" type="ORF">PUN28_009685</name>
</gene>
<dbReference type="AlphaFoldDB" id="A0AAW2FZ53"/>
<organism evidence="1 2">
    <name type="scientific">Cardiocondyla obscurior</name>
    <dbReference type="NCBI Taxonomy" id="286306"/>
    <lineage>
        <taxon>Eukaryota</taxon>
        <taxon>Metazoa</taxon>
        <taxon>Ecdysozoa</taxon>
        <taxon>Arthropoda</taxon>
        <taxon>Hexapoda</taxon>
        <taxon>Insecta</taxon>
        <taxon>Pterygota</taxon>
        <taxon>Neoptera</taxon>
        <taxon>Endopterygota</taxon>
        <taxon>Hymenoptera</taxon>
        <taxon>Apocrita</taxon>
        <taxon>Aculeata</taxon>
        <taxon>Formicoidea</taxon>
        <taxon>Formicidae</taxon>
        <taxon>Myrmicinae</taxon>
        <taxon>Cardiocondyla</taxon>
    </lineage>
</organism>
<evidence type="ECO:0000313" key="1">
    <source>
        <dbReference type="EMBL" id="KAL0119265.1"/>
    </source>
</evidence>
<proteinExistence type="predicted"/>
<dbReference type="Proteomes" id="UP001430953">
    <property type="component" value="Unassembled WGS sequence"/>
</dbReference>
<evidence type="ECO:0008006" key="3">
    <source>
        <dbReference type="Google" id="ProtNLM"/>
    </source>
</evidence>
<protein>
    <recommendedName>
        <fullName evidence="3">Secreted protein</fullName>
    </recommendedName>
</protein>
<accession>A0AAW2FZ53</accession>
<sequence>MSTSRRTLRTYCYCSVHLRSLARAERGHDTCDRAAGKGTGRVLFPSIALPCTPRAIVARRKKKKTRVKSCEMTNQPWTDSSQIRMPKYCMVKKFINFRVVHFVIALART</sequence>